<accession>B8I6Q9</accession>
<name>B8I6Q9_RUMCH</name>
<dbReference type="STRING" id="394503.Ccel_2573"/>
<dbReference type="InterPro" id="IPR025510">
    <property type="entry name" value="DUF4397"/>
</dbReference>
<dbReference type="Pfam" id="PF14344">
    <property type="entry name" value="DUF4397"/>
    <property type="match status" value="1"/>
</dbReference>
<protein>
    <recommendedName>
        <fullName evidence="1">DUF4397 domain-containing protein</fullName>
    </recommendedName>
</protein>
<sequence length="217" mass="24098">MDYDSFDLNQAGSLRQMPGISYIRLFHASPGTPAADVYANDKLIARGLSYGQFTEYMPLPTGTYNVEVYPAGQKNTPILRINLPVSERQVFTLAVIGILPRIGILPVEDEYETLAPNRVNIRLANLSPNSGDLDLALRGGPNIFTNIGYTEVSDYRSFPPGRYSFFVRPSNSTTNLLFVPVNLLPRRNLTFYVVGSQGIQPGLQVYIPMDGTTYLRV</sequence>
<evidence type="ECO:0000313" key="2">
    <source>
        <dbReference type="EMBL" id="ACL76901.1"/>
    </source>
</evidence>
<gene>
    <name evidence="2" type="ordered locus">Ccel_2573</name>
</gene>
<dbReference type="OrthoDB" id="9783299at2"/>
<dbReference type="EMBL" id="CP001348">
    <property type="protein sequence ID" value="ACL76901.1"/>
    <property type="molecule type" value="Genomic_DNA"/>
</dbReference>
<feature type="domain" description="DUF4397" evidence="1">
    <location>
        <begin position="21"/>
        <end position="135"/>
    </location>
</feature>
<reference evidence="2 3" key="1">
    <citation type="submission" date="2009-01" db="EMBL/GenBank/DDBJ databases">
        <title>Complete sequence of Clostridium cellulolyticum H10.</title>
        <authorList>
            <consortium name="US DOE Joint Genome Institute"/>
            <person name="Lucas S."/>
            <person name="Copeland A."/>
            <person name="Lapidus A."/>
            <person name="Glavina del Rio T."/>
            <person name="Dalin E."/>
            <person name="Tice H."/>
            <person name="Bruce D."/>
            <person name="Goodwin L."/>
            <person name="Pitluck S."/>
            <person name="Chertkov O."/>
            <person name="Saunders E."/>
            <person name="Brettin T."/>
            <person name="Detter J.C."/>
            <person name="Han C."/>
            <person name="Larimer F."/>
            <person name="Land M."/>
            <person name="Hauser L."/>
            <person name="Kyrpides N."/>
            <person name="Ivanova N."/>
            <person name="Zhou J."/>
            <person name="Richardson P."/>
        </authorList>
    </citation>
    <scope>NUCLEOTIDE SEQUENCE [LARGE SCALE GENOMIC DNA]</scope>
    <source>
        <strain evidence="3">ATCC 35319 / DSM 5812 / JCM 6584 / H10</strain>
    </source>
</reference>
<organism evidence="2 3">
    <name type="scientific">Ruminiclostridium cellulolyticum (strain ATCC 35319 / DSM 5812 / JCM 6584 / H10)</name>
    <name type="common">Clostridium cellulolyticum</name>
    <dbReference type="NCBI Taxonomy" id="394503"/>
    <lineage>
        <taxon>Bacteria</taxon>
        <taxon>Bacillati</taxon>
        <taxon>Bacillota</taxon>
        <taxon>Clostridia</taxon>
        <taxon>Eubacteriales</taxon>
        <taxon>Oscillospiraceae</taxon>
        <taxon>Ruminiclostridium</taxon>
    </lineage>
</organism>
<dbReference type="HOGENOM" id="CLU_069060_1_1_9"/>
<keyword evidence="3" id="KW-1185">Reference proteome</keyword>
<dbReference type="AlphaFoldDB" id="B8I6Q9"/>
<dbReference type="Proteomes" id="UP000001349">
    <property type="component" value="Chromosome"/>
</dbReference>
<evidence type="ECO:0000259" key="1">
    <source>
        <dbReference type="Pfam" id="PF14344"/>
    </source>
</evidence>
<proteinExistence type="predicted"/>
<evidence type="ECO:0000313" key="3">
    <source>
        <dbReference type="Proteomes" id="UP000001349"/>
    </source>
</evidence>
<dbReference type="eggNOG" id="COG1404">
    <property type="taxonomic scope" value="Bacteria"/>
</dbReference>
<dbReference type="KEGG" id="cce:Ccel_2573"/>
<dbReference type="RefSeq" id="WP_015925988.1">
    <property type="nucleotide sequence ID" value="NC_011898.1"/>
</dbReference>